<evidence type="ECO:0000313" key="6">
    <source>
        <dbReference type="EMBL" id="CAF2045034.1"/>
    </source>
</evidence>
<dbReference type="EMBL" id="CAJNRG010017198">
    <property type="protein sequence ID" value="CAF2219181.1"/>
    <property type="molecule type" value="Genomic_DNA"/>
</dbReference>
<name>A0A814W068_9BILA</name>
<dbReference type="GO" id="GO:0032589">
    <property type="term" value="C:neuron projection membrane"/>
    <property type="evidence" value="ECO:0007669"/>
    <property type="project" value="TreeGrafter"/>
</dbReference>
<dbReference type="EMBL" id="CAJNRE010005056">
    <property type="protein sequence ID" value="CAF2041360.1"/>
    <property type="molecule type" value="Genomic_DNA"/>
</dbReference>
<evidence type="ECO:0000313" key="8">
    <source>
        <dbReference type="Proteomes" id="UP000663855"/>
    </source>
</evidence>
<dbReference type="PROSITE" id="PS50835">
    <property type="entry name" value="IG_LIKE"/>
    <property type="match status" value="2"/>
</dbReference>
<dbReference type="InterPro" id="IPR037448">
    <property type="entry name" value="Zig-8"/>
</dbReference>
<feature type="domain" description="Ig-like" evidence="2">
    <location>
        <begin position="131"/>
        <end position="226"/>
    </location>
</feature>
<accession>A0A814W068</accession>
<evidence type="ECO:0000313" key="7">
    <source>
        <dbReference type="EMBL" id="CAF2219181.1"/>
    </source>
</evidence>
<dbReference type="PANTHER" id="PTHR23279">
    <property type="entry name" value="DEFECTIVE PROBOSCIS EXTENSION RESPONSE DPR -RELATED"/>
    <property type="match status" value="1"/>
</dbReference>
<comment type="caution">
    <text evidence="3">The sequence shown here is derived from an EMBL/GenBank/DDBJ whole genome shotgun (WGS) entry which is preliminary data.</text>
</comment>
<evidence type="ECO:0000313" key="4">
    <source>
        <dbReference type="EMBL" id="CAF1569754.1"/>
    </source>
</evidence>
<reference evidence="3" key="1">
    <citation type="submission" date="2021-02" db="EMBL/GenBank/DDBJ databases">
        <authorList>
            <person name="Nowell W R."/>
        </authorList>
    </citation>
    <scope>NUCLEOTIDE SEQUENCE</scope>
</reference>
<evidence type="ECO:0000256" key="1">
    <source>
        <dbReference type="SAM" id="SignalP"/>
    </source>
</evidence>
<dbReference type="Proteomes" id="UP000663855">
    <property type="component" value="Unassembled WGS sequence"/>
</dbReference>
<feature type="chain" id="PRO_5036411006" description="Ig-like domain-containing protein" evidence="1">
    <location>
        <begin position="18"/>
        <end position="269"/>
    </location>
</feature>
<sequence length="269" mass="31382">MTVQHLLFIITITGISCTLNIRNIDAEIDSTVAFQCEIDPLPYNAIITWVYRPKVHKMNGIKWLPLYANARRLTQHNQRFIVDYSGYSEQIKKYLSILTIHQLKLSDEGLYMCKSNQFQSEASLFNLTISPSMRILPKDGVIELDDIQRPINLSCIVRELSMHTIDPLRIKWYHNNREIPNSHLTENLSVHTNQATLILDIHRLSLNDSGLFKCVYDNGKASKHVRLYYTSAVVGYSKSMGRRLLFSWLSLFYYFNYYAMNSYDDCIFF</sequence>
<feature type="domain" description="Ig-like" evidence="2">
    <location>
        <begin position="30"/>
        <end position="130"/>
    </location>
</feature>
<dbReference type="EMBL" id="CAJNOV010004996">
    <property type="protein sequence ID" value="CAF1195381.1"/>
    <property type="molecule type" value="Genomic_DNA"/>
</dbReference>
<dbReference type="OrthoDB" id="6346662at2759"/>
<keyword evidence="1" id="KW-0732">Signal</keyword>
<dbReference type="Gene3D" id="2.60.40.10">
    <property type="entry name" value="Immunoglobulins"/>
    <property type="match status" value="2"/>
</dbReference>
<dbReference type="Proteomes" id="UP000663856">
    <property type="component" value="Unassembled WGS sequence"/>
</dbReference>
<dbReference type="InterPro" id="IPR013783">
    <property type="entry name" value="Ig-like_fold"/>
</dbReference>
<dbReference type="InterPro" id="IPR036179">
    <property type="entry name" value="Ig-like_dom_sf"/>
</dbReference>
<dbReference type="InterPro" id="IPR003599">
    <property type="entry name" value="Ig_sub"/>
</dbReference>
<dbReference type="PANTHER" id="PTHR23279:SF36">
    <property type="entry name" value="DEFECTIVE PROBOSCIS EXTENSION RESPONSE 9, ISOFORM A"/>
    <property type="match status" value="1"/>
</dbReference>
<dbReference type="EMBL" id="CAJNOW010009761">
    <property type="protein sequence ID" value="CAF1569754.1"/>
    <property type="molecule type" value="Genomic_DNA"/>
</dbReference>
<dbReference type="Proteomes" id="UP000663887">
    <property type="component" value="Unassembled WGS sequence"/>
</dbReference>
<feature type="signal peptide" evidence="1">
    <location>
        <begin position="1"/>
        <end position="17"/>
    </location>
</feature>
<evidence type="ECO:0000313" key="5">
    <source>
        <dbReference type="EMBL" id="CAF2041360.1"/>
    </source>
</evidence>
<dbReference type="InterPro" id="IPR007110">
    <property type="entry name" value="Ig-like_dom"/>
</dbReference>
<evidence type="ECO:0000313" key="3">
    <source>
        <dbReference type="EMBL" id="CAF1195381.1"/>
    </source>
</evidence>
<dbReference type="SMART" id="SM00409">
    <property type="entry name" value="IG"/>
    <property type="match status" value="2"/>
</dbReference>
<organism evidence="3 8">
    <name type="scientific">Rotaria magnacalcarata</name>
    <dbReference type="NCBI Taxonomy" id="392030"/>
    <lineage>
        <taxon>Eukaryota</taxon>
        <taxon>Metazoa</taxon>
        <taxon>Spiralia</taxon>
        <taxon>Gnathifera</taxon>
        <taxon>Rotifera</taxon>
        <taxon>Eurotatoria</taxon>
        <taxon>Bdelloidea</taxon>
        <taxon>Philodinida</taxon>
        <taxon>Philodinidae</taxon>
        <taxon>Rotaria</taxon>
    </lineage>
</organism>
<dbReference type="EMBL" id="CAJNRF010002960">
    <property type="protein sequence ID" value="CAF2045034.1"/>
    <property type="molecule type" value="Genomic_DNA"/>
</dbReference>
<protein>
    <recommendedName>
        <fullName evidence="2">Ig-like domain-containing protein</fullName>
    </recommendedName>
</protein>
<gene>
    <name evidence="3" type="ORF">CJN711_LOCUS11734</name>
    <name evidence="4" type="ORF">KQP761_LOCUS19064</name>
    <name evidence="5" type="ORF">MBJ925_LOCUS11438</name>
    <name evidence="6" type="ORF">WKI299_LOCUS9031</name>
    <name evidence="7" type="ORF">XDN619_LOCUS33711</name>
</gene>
<dbReference type="AlphaFoldDB" id="A0A814W068"/>
<dbReference type="Proteomes" id="UP000663834">
    <property type="component" value="Unassembled WGS sequence"/>
</dbReference>
<dbReference type="SUPFAM" id="SSF48726">
    <property type="entry name" value="Immunoglobulin"/>
    <property type="match status" value="2"/>
</dbReference>
<dbReference type="Proteomes" id="UP000663824">
    <property type="component" value="Unassembled WGS sequence"/>
</dbReference>
<evidence type="ECO:0000259" key="2">
    <source>
        <dbReference type="PROSITE" id="PS50835"/>
    </source>
</evidence>
<dbReference type="GO" id="GO:0050808">
    <property type="term" value="P:synapse organization"/>
    <property type="evidence" value="ECO:0007669"/>
    <property type="project" value="TreeGrafter"/>
</dbReference>
<proteinExistence type="predicted"/>